<name>A0A239KS91_9ACTN</name>
<keyword evidence="1" id="KW-0805">Transcription regulation</keyword>
<dbReference type="AlphaFoldDB" id="A0A239KS91"/>
<keyword evidence="3" id="KW-0804">Transcription</keyword>
<dbReference type="InterPro" id="IPR036388">
    <property type="entry name" value="WH-like_DNA-bd_sf"/>
</dbReference>
<gene>
    <name evidence="5" type="ORF">SAMN05421812_103695</name>
</gene>
<dbReference type="CDD" id="cd06170">
    <property type="entry name" value="LuxR_C_like"/>
    <property type="match status" value="1"/>
</dbReference>
<dbReference type="GO" id="GO:0003677">
    <property type="term" value="F:DNA binding"/>
    <property type="evidence" value="ECO:0007669"/>
    <property type="project" value="UniProtKB-KW"/>
</dbReference>
<evidence type="ECO:0000313" key="6">
    <source>
        <dbReference type="Proteomes" id="UP000198362"/>
    </source>
</evidence>
<accession>A0A239KS91</accession>
<reference evidence="5 6" key="1">
    <citation type="submission" date="2017-06" db="EMBL/GenBank/DDBJ databases">
        <authorList>
            <person name="Kim H.J."/>
            <person name="Triplett B.A."/>
        </authorList>
    </citation>
    <scope>NUCLEOTIDE SEQUENCE [LARGE SCALE GENOMIC DNA]</scope>
    <source>
        <strain evidence="5 6">CGMCC 4.5593</strain>
    </source>
</reference>
<dbReference type="Gene3D" id="1.10.10.10">
    <property type="entry name" value="Winged helix-like DNA-binding domain superfamily/Winged helix DNA-binding domain"/>
    <property type="match status" value="1"/>
</dbReference>
<protein>
    <submittedName>
        <fullName evidence="5">Regulatory protein, luxR family</fullName>
    </submittedName>
</protein>
<evidence type="ECO:0000256" key="1">
    <source>
        <dbReference type="ARBA" id="ARBA00023015"/>
    </source>
</evidence>
<evidence type="ECO:0000313" key="5">
    <source>
        <dbReference type="EMBL" id="SNT20074.1"/>
    </source>
</evidence>
<keyword evidence="2" id="KW-0238">DNA-binding</keyword>
<dbReference type="PROSITE" id="PS50043">
    <property type="entry name" value="HTH_LUXR_2"/>
    <property type="match status" value="1"/>
</dbReference>
<dbReference type="OrthoDB" id="4811808at2"/>
<dbReference type="GO" id="GO:0006355">
    <property type="term" value="P:regulation of DNA-templated transcription"/>
    <property type="evidence" value="ECO:0007669"/>
    <property type="project" value="InterPro"/>
</dbReference>
<evidence type="ECO:0000259" key="4">
    <source>
        <dbReference type="PROSITE" id="PS50043"/>
    </source>
</evidence>
<dbReference type="EMBL" id="FZPH01000003">
    <property type="protein sequence ID" value="SNT20074.1"/>
    <property type="molecule type" value="Genomic_DNA"/>
</dbReference>
<evidence type="ECO:0000256" key="3">
    <source>
        <dbReference type="ARBA" id="ARBA00023163"/>
    </source>
</evidence>
<evidence type="ECO:0000256" key="2">
    <source>
        <dbReference type="ARBA" id="ARBA00023125"/>
    </source>
</evidence>
<organism evidence="5 6">
    <name type="scientific">Asanoa hainanensis</name>
    <dbReference type="NCBI Taxonomy" id="560556"/>
    <lineage>
        <taxon>Bacteria</taxon>
        <taxon>Bacillati</taxon>
        <taxon>Actinomycetota</taxon>
        <taxon>Actinomycetes</taxon>
        <taxon>Micromonosporales</taxon>
        <taxon>Micromonosporaceae</taxon>
        <taxon>Asanoa</taxon>
    </lineage>
</organism>
<dbReference type="SUPFAM" id="SSF46894">
    <property type="entry name" value="C-terminal effector domain of the bipartite response regulators"/>
    <property type="match status" value="1"/>
</dbReference>
<proteinExistence type="predicted"/>
<keyword evidence="6" id="KW-1185">Reference proteome</keyword>
<dbReference type="InterPro" id="IPR000792">
    <property type="entry name" value="Tscrpt_reg_LuxR_C"/>
</dbReference>
<dbReference type="Proteomes" id="UP000198362">
    <property type="component" value="Unassembled WGS sequence"/>
</dbReference>
<dbReference type="RefSeq" id="WP_089247388.1">
    <property type="nucleotide sequence ID" value="NZ_FZPH01000003.1"/>
</dbReference>
<dbReference type="InterPro" id="IPR016032">
    <property type="entry name" value="Sig_transdc_resp-reg_C-effctor"/>
</dbReference>
<sequence length="740" mass="75853">MAVVIGVDGAGRTHRLRALAPPDAVWVTPDQPGVPSSAAAMVVDDPHRLDEPTLRALAEVARRRVPVLLGRRPTVDRPALAELDELAARDGVVRLGPLDAAGVAALTGRADLHVPSAGWPAIAALLASGGLLPRVQRRLTTVSPGVAEVARTLALGLDLADDVLAEATGQPPDALADALRTLRDLGFLVPGSERPVPAVASALLDDLAPAERRRVHARVAAALAASGADPVAAATQLRAAGIRTGADVFRAAGDRLRFTDPAAAIGWYADAVDAGAEPALVGAGQAEAAALVGLPVDPGVAGDTHRLALVAGAVATHDGRPTRAAEVLTAAAPPGPLLAVPPLVALGRAATAQELLTRALPAKGPLLLLAEAVLAAGREPAAAVPLLIEAAEAAERTPPAVVLPDTPHAWAAVVAVAAGDAATAEHVLGRALERGVGGPVGAQRHRLLLAWVRLRTGRYDTAAAELRRLGSGLPGRELLLAAALRAGLARRSGDIAKLREAWSTVEPVLARQAVDLFQVEQVEELAVAAIRLRRPARIAPVLATLDAAVAGLDSPPAWTVAVAWVRLQLGVAADDPARVATAAAAIAAVGPTSPRQRAQVTAAAVWERSMAGAVDVAAVLSAVDGLASAELPWEASRLAGHAAIRTADPAAARRLLEVARELSGVEQDRSGSGESKTAGLSEREVEVARLVLDGRTHKEIGAQLYISPKTVEHHVARIRVKVGATDRAEFVAALKSLLNS</sequence>
<dbReference type="SMART" id="SM00421">
    <property type="entry name" value="HTH_LUXR"/>
    <property type="match status" value="1"/>
</dbReference>
<dbReference type="Pfam" id="PF00196">
    <property type="entry name" value="GerE"/>
    <property type="match status" value="1"/>
</dbReference>
<feature type="domain" description="HTH luxR-type" evidence="4">
    <location>
        <begin position="673"/>
        <end position="738"/>
    </location>
</feature>
<dbReference type="PRINTS" id="PR00038">
    <property type="entry name" value="HTHLUXR"/>
</dbReference>
<dbReference type="PANTHER" id="PTHR44688">
    <property type="entry name" value="DNA-BINDING TRANSCRIPTIONAL ACTIVATOR DEVR_DOSR"/>
    <property type="match status" value="1"/>
</dbReference>
<dbReference type="PANTHER" id="PTHR44688:SF16">
    <property type="entry name" value="DNA-BINDING TRANSCRIPTIONAL ACTIVATOR DEVR_DOSR"/>
    <property type="match status" value="1"/>
</dbReference>